<dbReference type="EMBL" id="JAFMOY010000090">
    <property type="protein sequence ID" value="MBU9843607.1"/>
    <property type="molecule type" value="Genomic_DNA"/>
</dbReference>
<accession>A0ABS6L9J1</accession>
<evidence type="ECO:0008006" key="3">
    <source>
        <dbReference type="Google" id="ProtNLM"/>
    </source>
</evidence>
<dbReference type="RefSeq" id="WP_217147664.1">
    <property type="nucleotide sequence ID" value="NZ_JAFMOY010000090.1"/>
</dbReference>
<proteinExistence type="predicted"/>
<gene>
    <name evidence="1" type="ORF">J1784_00900</name>
</gene>
<keyword evidence="2" id="KW-1185">Reference proteome</keyword>
<organism evidence="1 2">
    <name type="scientific">Rahnella ecdela</name>
    <dbReference type="NCBI Taxonomy" id="2816250"/>
    <lineage>
        <taxon>Bacteria</taxon>
        <taxon>Pseudomonadati</taxon>
        <taxon>Pseudomonadota</taxon>
        <taxon>Gammaproteobacteria</taxon>
        <taxon>Enterobacterales</taxon>
        <taxon>Yersiniaceae</taxon>
        <taxon>Rahnella</taxon>
    </lineage>
</organism>
<protein>
    <recommendedName>
        <fullName evidence="3">Immunity protein 52 of polymorphic toxin system</fullName>
    </recommendedName>
</protein>
<evidence type="ECO:0000313" key="2">
    <source>
        <dbReference type="Proteomes" id="UP000739284"/>
    </source>
</evidence>
<name>A0ABS6L9J1_9GAMM</name>
<sequence>MSKLPNGMLFVATNVAEQDEADFNKWYDREHVEERVRIDGFLSGTRYQLISPAVQGRKYLGLYQTESLNSFSTDAYRAAFTCQSPWSVASLDKMVNPMRRVCAVEAVVGFGSGCHLAIIPLSTFVAGGALTVRIAQLGETLFSEPGFVRSRMLTPDVQLSSPLPKESTVNRPMIPMMVIDTSSTESCQKLTELACLALHIPNTEALLYGLSWHLTAQELK</sequence>
<comment type="caution">
    <text evidence="1">The sequence shown here is derived from an EMBL/GenBank/DDBJ whole genome shotgun (WGS) entry which is preliminary data.</text>
</comment>
<dbReference type="Proteomes" id="UP000739284">
    <property type="component" value="Unassembled WGS sequence"/>
</dbReference>
<reference evidence="1 2" key="1">
    <citation type="submission" date="2021-03" db="EMBL/GenBank/DDBJ databases">
        <title>Five novel Rahnella species.</title>
        <authorList>
            <person name="Brady C."/>
            <person name="Asselin J."/>
            <person name="Beer S."/>
            <person name="Bruberg M.B."/>
            <person name="Crampton B."/>
            <person name="Venter S."/>
            <person name="Arnold D."/>
            <person name="Denman S."/>
        </authorList>
    </citation>
    <scope>NUCLEOTIDE SEQUENCE [LARGE SCALE GENOMIC DNA]</scope>
    <source>
        <strain evidence="1 2">FRB 231</strain>
    </source>
</reference>
<evidence type="ECO:0000313" key="1">
    <source>
        <dbReference type="EMBL" id="MBU9843607.1"/>
    </source>
</evidence>